<dbReference type="Gene3D" id="3.40.50.1450">
    <property type="entry name" value="HybD-like"/>
    <property type="match status" value="1"/>
</dbReference>
<keyword evidence="2 5" id="KW-0645">Protease</keyword>
<evidence type="ECO:0000256" key="3">
    <source>
        <dbReference type="ARBA" id="ARBA00022750"/>
    </source>
</evidence>
<reference evidence="5" key="1">
    <citation type="journal article" date="2020" name="mSystems">
        <title>Genome- and Community-Level Interaction Insights into Carbon Utilization and Element Cycling Functions of Hydrothermarchaeota in Hydrothermal Sediment.</title>
        <authorList>
            <person name="Zhou Z."/>
            <person name="Liu Y."/>
            <person name="Xu W."/>
            <person name="Pan J."/>
            <person name="Luo Z.H."/>
            <person name="Li M."/>
        </authorList>
    </citation>
    <scope>NUCLEOTIDE SEQUENCE [LARGE SCALE GENOMIC DNA]</scope>
    <source>
        <strain evidence="5">SpSt-301</strain>
    </source>
</reference>
<gene>
    <name evidence="5" type="ORF">ENQ35_04000</name>
</gene>
<evidence type="ECO:0000256" key="1">
    <source>
        <dbReference type="ARBA" id="ARBA00006814"/>
    </source>
</evidence>
<proteinExistence type="inferred from homology"/>
<dbReference type="GO" id="GO:0016485">
    <property type="term" value="P:protein processing"/>
    <property type="evidence" value="ECO:0007669"/>
    <property type="project" value="TreeGrafter"/>
</dbReference>
<dbReference type="GO" id="GO:0008047">
    <property type="term" value="F:enzyme activator activity"/>
    <property type="evidence" value="ECO:0007669"/>
    <property type="project" value="InterPro"/>
</dbReference>
<dbReference type="NCBIfam" id="TIGR00072">
    <property type="entry name" value="hydrog_prot"/>
    <property type="match status" value="1"/>
</dbReference>
<dbReference type="InterPro" id="IPR023430">
    <property type="entry name" value="Pept_HybD-like_dom_sf"/>
</dbReference>
<dbReference type="Pfam" id="PF01750">
    <property type="entry name" value="HycI"/>
    <property type="match status" value="1"/>
</dbReference>
<keyword evidence="4" id="KW-0378">Hydrolase</keyword>
<dbReference type="PANTHER" id="PTHR30302:SF1">
    <property type="entry name" value="HYDROGENASE 2 MATURATION PROTEASE"/>
    <property type="match status" value="1"/>
</dbReference>
<evidence type="ECO:0000256" key="2">
    <source>
        <dbReference type="ARBA" id="ARBA00022670"/>
    </source>
</evidence>
<comment type="similarity">
    <text evidence="1">Belongs to the peptidase A31 family.</text>
</comment>
<organism evidence="5">
    <name type="scientific">Ammonifex degensii</name>
    <dbReference type="NCBI Taxonomy" id="42838"/>
    <lineage>
        <taxon>Bacteria</taxon>
        <taxon>Bacillati</taxon>
        <taxon>Bacillota</taxon>
        <taxon>Clostridia</taxon>
        <taxon>Thermoanaerobacterales</taxon>
        <taxon>Thermoanaerobacteraceae</taxon>
        <taxon>Ammonifex</taxon>
    </lineage>
</organism>
<evidence type="ECO:0000256" key="4">
    <source>
        <dbReference type="ARBA" id="ARBA00022801"/>
    </source>
</evidence>
<dbReference type="EMBL" id="DSMV01000246">
    <property type="protein sequence ID" value="HDW51874.1"/>
    <property type="molecule type" value="Genomic_DNA"/>
</dbReference>
<dbReference type="PANTHER" id="PTHR30302">
    <property type="entry name" value="HYDROGENASE 1 MATURATION PROTEASE"/>
    <property type="match status" value="1"/>
</dbReference>
<dbReference type="AlphaFoldDB" id="A0A7C1J8M8"/>
<dbReference type="SUPFAM" id="SSF53163">
    <property type="entry name" value="HybD-like"/>
    <property type="match status" value="1"/>
</dbReference>
<keyword evidence="3" id="KW-0064">Aspartyl protease</keyword>
<dbReference type="PRINTS" id="PR00446">
    <property type="entry name" value="HYDRGNUPTAKE"/>
</dbReference>
<evidence type="ECO:0000313" key="5">
    <source>
        <dbReference type="EMBL" id="HDW51874.1"/>
    </source>
</evidence>
<protein>
    <submittedName>
        <fullName evidence="5">Hydrogenase maturation protease</fullName>
    </submittedName>
</protein>
<name>A0A7C1J8M8_9THEO</name>
<sequence>MRNNSGRLLVLGVGNLLLRDEGLGIHAVRELKQRGYPPEVEIVDGGTAGLDLLYFIEEASRLIIIDAVKGAAPPGTLFCFTLEDTEDLVPISSYSLHGVGLEEVLYLAKAMGVLPPTVIFGIQPAELDWGTALSPVVAAQLPYLLILVHREIEAWLAAAKATEG</sequence>
<comment type="caution">
    <text evidence="5">The sequence shown here is derived from an EMBL/GenBank/DDBJ whole genome shotgun (WGS) entry which is preliminary data.</text>
</comment>
<dbReference type="GO" id="GO:0004190">
    <property type="term" value="F:aspartic-type endopeptidase activity"/>
    <property type="evidence" value="ECO:0007669"/>
    <property type="project" value="UniProtKB-KW"/>
</dbReference>
<dbReference type="InterPro" id="IPR000671">
    <property type="entry name" value="Peptidase_A31"/>
</dbReference>
<accession>A0A7C1J8M8</accession>